<dbReference type="Gene3D" id="1.20.120.1490">
    <property type="match status" value="1"/>
</dbReference>
<dbReference type="GO" id="GO:0042597">
    <property type="term" value="C:periplasmic space"/>
    <property type="evidence" value="ECO:0007669"/>
    <property type="project" value="InterPro"/>
</dbReference>
<dbReference type="EMBL" id="MWDQ01000153">
    <property type="protein sequence ID" value="OQB71611.1"/>
    <property type="molecule type" value="Genomic_DNA"/>
</dbReference>
<protein>
    <submittedName>
        <fullName evidence="3">Periplasmic repressor CpxP</fullName>
    </submittedName>
</protein>
<dbReference type="Pfam" id="PF07813">
    <property type="entry name" value="LTXXQ"/>
    <property type="match status" value="1"/>
</dbReference>
<dbReference type="InterPro" id="IPR012899">
    <property type="entry name" value="LTXXQ"/>
</dbReference>
<evidence type="ECO:0000256" key="2">
    <source>
        <dbReference type="SAM" id="SignalP"/>
    </source>
</evidence>
<feature type="signal peptide" evidence="2">
    <location>
        <begin position="1"/>
        <end position="20"/>
    </location>
</feature>
<gene>
    <name evidence="3" type="ORF">BWX89_01794</name>
</gene>
<organism evidence="3">
    <name type="scientific">candidate division TA06 bacterium ADurb.Bin131</name>
    <dbReference type="NCBI Taxonomy" id="1852827"/>
    <lineage>
        <taxon>Bacteria</taxon>
        <taxon>Bacteria division TA06</taxon>
    </lineage>
</organism>
<feature type="chain" id="PRO_5012280006" evidence="2">
    <location>
        <begin position="21"/>
        <end position="144"/>
    </location>
</feature>
<name>A0A1V6C445_UNCT6</name>
<proteinExistence type="predicted"/>
<feature type="compositionally biased region" description="Basic and acidic residues" evidence="1">
    <location>
        <begin position="84"/>
        <end position="93"/>
    </location>
</feature>
<dbReference type="Proteomes" id="UP000485562">
    <property type="component" value="Unassembled WGS sequence"/>
</dbReference>
<evidence type="ECO:0000256" key="1">
    <source>
        <dbReference type="SAM" id="MobiDB-lite"/>
    </source>
</evidence>
<accession>A0A1V6C445</accession>
<evidence type="ECO:0000313" key="3">
    <source>
        <dbReference type="EMBL" id="OQB71611.1"/>
    </source>
</evidence>
<feature type="compositionally biased region" description="Basic and acidic residues" evidence="1">
    <location>
        <begin position="110"/>
        <end position="144"/>
    </location>
</feature>
<reference evidence="3" key="1">
    <citation type="submission" date="2017-02" db="EMBL/GenBank/DDBJ databases">
        <title>Delving into the versatile metabolic prowess of the omnipresent phylum Bacteroidetes.</title>
        <authorList>
            <person name="Nobu M.K."/>
            <person name="Mei R."/>
            <person name="Narihiro T."/>
            <person name="Kuroda K."/>
            <person name="Liu W.-T."/>
        </authorList>
    </citation>
    <scope>NUCLEOTIDE SEQUENCE</scope>
    <source>
        <strain evidence="3">ADurb.Bin131</strain>
    </source>
</reference>
<comment type="caution">
    <text evidence="3">The sequence shown here is derived from an EMBL/GenBank/DDBJ whole genome shotgun (WGS) entry which is preliminary data.</text>
</comment>
<dbReference type="AlphaFoldDB" id="A0A1V6C445"/>
<keyword evidence="2" id="KW-0732">Signal</keyword>
<sequence>MKKILTIAAVILTGTCVLFAAEQAPAKGMKDKGKQSENMKRPGGGMGLYSQVNLTEEQKSKIQEIFKNAGDQMKAVRNDTTLDEAQKRTRSREIMQTAQKQADEVLTPEQKTKIDQLRAQKQEEMKKQIREKKKEKPEGKPAAN</sequence>
<feature type="compositionally biased region" description="Basic and acidic residues" evidence="1">
    <location>
        <begin position="28"/>
        <end position="40"/>
    </location>
</feature>
<feature type="region of interest" description="Disordered" evidence="1">
    <location>
        <begin position="25"/>
        <end position="49"/>
    </location>
</feature>
<feature type="region of interest" description="Disordered" evidence="1">
    <location>
        <begin position="78"/>
        <end position="144"/>
    </location>
</feature>